<protein>
    <recommendedName>
        <fullName evidence="3">Jacalin-type lectin domain-containing protein</fullName>
    </recommendedName>
</protein>
<dbReference type="Pfam" id="PF16558">
    <property type="entry name" value="AZUL"/>
    <property type="match status" value="1"/>
</dbReference>
<dbReference type="InterPro" id="IPR032353">
    <property type="entry name" value="AZUL"/>
</dbReference>
<dbReference type="OrthoDB" id="5981550at2759"/>
<evidence type="ECO:0000256" key="2">
    <source>
        <dbReference type="SAM" id="Phobius"/>
    </source>
</evidence>
<dbReference type="InterPro" id="IPR001229">
    <property type="entry name" value="Jacalin-like_lectin_dom"/>
</dbReference>
<keyword evidence="5" id="KW-1185">Reference proteome</keyword>
<evidence type="ECO:0000256" key="1">
    <source>
        <dbReference type="SAM" id="MobiDB-lite"/>
    </source>
</evidence>
<dbReference type="Pfam" id="PF01419">
    <property type="entry name" value="Jacalin"/>
    <property type="match status" value="1"/>
</dbReference>
<organism evidence="4 5">
    <name type="scientific">Reticulomyxa filosa</name>
    <dbReference type="NCBI Taxonomy" id="46433"/>
    <lineage>
        <taxon>Eukaryota</taxon>
        <taxon>Sar</taxon>
        <taxon>Rhizaria</taxon>
        <taxon>Retaria</taxon>
        <taxon>Foraminifera</taxon>
        <taxon>Monothalamids</taxon>
        <taxon>Reticulomyxidae</taxon>
        <taxon>Reticulomyxa</taxon>
    </lineage>
</organism>
<dbReference type="EMBL" id="ASPP01008640">
    <property type="protein sequence ID" value="ETO25297.1"/>
    <property type="molecule type" value="Genomic_DNA"/>
</dbReference>
<dbReference type="PROSITE" id="PS51752">
    <property type="entry name" value="JACALIN_LECTIN"/>
    <property type="match status" value="1"/>
</dbReference>
<sequence>MQKKKKKKRIKTTVIKASSEELPKKLIDSEIVLESNELIREVTVIRHASSLNVVALQLKTTASENPTRRLEAKEQSGQSQQKYPLREDTLTCDPFAGLCVFAFHGMITKGVITDIGVYVGINFAVWEERVVKPLLESKEAVEEETTRMLKKILHNSAKRNAKFHALNYSNASVFEKVLKNKWCENILLLNGWQQQEEQQTKKSIRLTMDTWLIRDKTTPFVPKTLEVDMQSFGSRDLTGARMSFVKLNEDNYRVDGKGHGMVAFDIQTYEQKHALDAVQWLQSLPKECLLFVCVHDSAHAYHHLLAPYFESWVPTFPTNAKKLDGNESFLLLGMKTKQSHRKQLVQQWTTVLKQTQGNGPCKFKVSIDLDKLVTDVNKEKEKEKEKQTNATSTDINPKESVTNHVQPLTIRLTTKHYPVAYFEFPHPSNHGLSIWQPVLNSKDKHEYLLHQHCVADSYRQRLVSSDTTPCTSVVVSLDADAQSNSKLIPCVALPQSLQVIAVIDPLPSKETLAEMRLKEFYRSPYAGGNGGSSFEYNSEEGEPIRSITIQMSSAFATPSILVRGFTYSCLNTGKEKQVTFSNAGNPPHGLQATQVLTISQPNEHVYVNAVDVFYGAEHNEKKNILIKKKKKKKGIRGLIFYLSNKTFLSCGIMKDNNGNPLQKQSLKAPDKFGLCGIYGFSGWLIDGIGFTFAEILSPVPKKKATVPSITLNANDSITDRKIIEKYKFACVHNTFVSYFGQCGVNALLDEIPIVAQVPPHTLKTLCDQNYRHCRRFMPCALLWRMNGISAVSVDVNGGLSISTDKLPFSRDSWCTSVYHYIYQFFIFIIFYFILFYYYYYYCYYYYYYYYYWKIIFAEIKSPKKEEEKEETKEESDITMDASTEKVKEYIVKTKKTEQAKLYVKKMIESYYQQLTDGCGNTQCQNEYCASNPKFVKQTATEIAKLSWNLTKSFRDEKICPKKVFSLTISSLPLSITWHFALIPTFSKFKLFLWEKLFHKGNCKLFLEMLYSFIWKTLVQKSAQVSYASFPCLIFSF</sequence>
<feature type="compositionally biased region" description="Polar residues" evidence="1">
    <location>
        <begin position="388"/>
        <end position="400"/>
    </location>
</feature>
<gene>
    <name evidence="4" type="ORF">RFI_11840</name>
</gene>
<evidence type="ECO:0000313" key="5">
    <source>
        <dbReference type="Proteomes" id="UP000023152"/>
    </source>
</evidence>
<keyword evidence="2" id="KW-1133">Transmembrane helix</keyword>
<accession>X6NIX1</accession>
<evidence type="ECO:0000259" key="3">
    <source>
        <dbReference type="PROSITE" id="PS51752"/>
    </source>
</evidence>
<evidence type="ECO:0000313" key="4">
    <source>
        <dbReference type="EMBL" id="ETO25297.1"/>
    </source>
</evidence>
<dbReference type="Gene3D" id="6.10.130.10">
    <property type="entry name" value="Ubiquitin-protein ligase E3A, N-terminal zinc-binding domain (AZUL)"/>
    <property type="match status" value="1"/>
</dbReference>
<dbReference type="InterPro" id="IPR042556">
    <property type="entry name" value="AZUL_sf"/>
</dbReference>
<comment type="caution">
    <text evidence="4">The sequence shown here is derived from an EMBL/GenBank/DDBJ whole genome shotgun (WGS) entry which is preliminary data.</text>
</comment>
<feature type="compositionally biased region" description="Basic and acidic residues" evidence="1">
    <location>
        <begin position="378"/>
        <end position="387"/>
    </location>
</feature>
<feature type="domain" description="Jacalin-type lectin" evidence="3">
    <location>
        <begin position="520"/>
        <end position="694"/>
    </location>
</feature>
<dbReference type="SUPFAM" id="SSF51101">
    <property type="entry name" value="Mannose-binding lectins"/>
    <property type="match status" value="1"/>
</dbReference>
<feature type="transmembrane region" description="Helical" evidence="2">
    <location>
        <begin position="821"/>
        <end position="840"/>
    </location>
</feature>
<keyword evidence="2" id="KW-0812">Transmembrane</keyword>
<feature type="region of interest" description="Disordered" evidence="1">
    <location>
        <begin position="378"/>
        <end position="400"/>
    </location>
</feature>
<keyword evidence="2" id="KW-0472">Membrane</keyword>
<dbReference type="AlphaFoldDB" id="X6NIX1"/>
<name>X6NIX1_RETFI</name>
<dbReference type="Gene3D" id="2.100.10.30">
    <property type="entry name" value="Jacalin-like lectin domain"/>
    <property type="match status" value="1"/>
</dbReference>
<proteinExistence type="predicted"/>
<reference evidence="4 5" key="1">
    <citation type="journal article" date="2013" name="Curr. Biol.">
        <title>The Genome of the Foraminiferan Reticulomyxa filosa.</title>
        <authorList>
            <person name="Glockner G."/>
            <person name="Hulsmann N."/>
            <person name="Schleicher M."/>
            <person name="Noegel A.A."/>
            <person name="Eichinger L."/>
            <person name="Gallinger C."/>
            <person name="Pawlowski J."/>
            <person name="Sierra R."/>
            <person name="Euteneuer U."/>
            <person name="Pillet L."/>
            <person name="Moustafa A."/>
            <person name="Platzer M."/>
            <person name="Groth M."/>
            <person name="Szafranski K."/>
            <person name="Schliwa M."/>
        </authorList>
    </citation>
    <scope>NUCLEOTIDE SEQUENCE [LARGE SCALE GENOMIC DNA]</scope>
</reference>
<dbReference type="Proteomes" id="UP000023152">
    <property type="component" value="Unassembled WGS sequence"/>
</dbReference>
<dbReference type="InterPro" id="IPR036404">
    <property type="entry name" value="Jacalin-like_lectin_dom_sf"/>
</dbReference>